<dbReference type="AlphaFoldDB" id="A0A3S0KG86"/>
<reference evidence="2 3" key="1">
    <citation type="submission" date="2018-12" db="EMBL/GenBank/DDBJ databases">
        <title>Deinococcus radiophilus ATCC 27603 genome sequencing and assembly.</title>
        <authorList>
            <person name="Maclea K.S."/>
            <person name="Maynard C.R."/>
        </authorList>
    </citation>
    <scope>NUCLEOTIDE SEQUENCE [LARGE SCALE GENOMIC DNA]</scope>
    <source>
        <strain evidence="2 3">ATCC 27603</strain>
    </source>
</reference>
<dbReference type="RefSeq" id="WP_126351214.1">
    <property type="nucleotide sequence ID" value="NZ_CP086380.1"/>
</dbReference>
<dbReference type="EMBL" id="RXPE01000003">
    <property type="protein sequence ID" value="RTR29870.1"/>
    <property type="molecule type" value="Genomic_DNA"/>
</dbReference>
<organism evidence="2 3">
    <name type="scientific">Deinococcus radiophilus</name>
    <dbReference type="NCBI Taxonomy" id="32062"/>
    <lineage>
        <taxon>Bacteria</taxon>
        <taxon>Thermotogati</taxon>
        <taxon>Deinococcota</taxon>
        <taxon>Deinococci</taxon>
        <taxon>Deinococcales</taxon>
        <taxon>Deinococcaceae</taxon>
        <taxon>Deinococcus</taxon>
    </lineage>
</organism>
<keyword evidence="3" id="KW-1185">Reference proteome</keyword>
<gene>
    <name evidence="2" type="ORF">EJ104_02695</name>
</gene>
<evidence type="ECO:0000313" key="3">
    <source>
        <dbReference type="Proteomes" id="UP000277766"/>
    </source>
</evidence>
<keyword evidence="1" id="KW-0732">Signal</keyword>
<accession>A0A3S0KG86</accession>
<name>A0A3S0KG86_9DEIO</name>
<comment type="caution">
    <text evidence="2">The sequence shown here is derived from an EMBL/GenBank/DDBJ whole genome shotgun (WGS) entry which is preliminary data.</text>
</comment>
<dbReference type="Proteomes" id="UP000277766">
    <property type="component" value="Unassembled WGS sequence"/>
</dbReference>
<proteinExistence type="predicted"/>
<evidence type="ECO:0000256" key="1">
    <source>
        <dbReference type="SAM" id="SignalP"/>
    </source>
</evidence>
<evidence type="ECO:0000313" key="2">
    <source>
        <dbReference type="EMBL" id="RTR29870.1"/>
    </source>
</evidence>
<sequence length="184" mass="19767">MNPTTLTVSVLALSLWSGMAEAQTDVATSWQDLYAPYVSGAPLGEPLAGLGEGQTSLLTLPVPGGAALPLFATENWRGDGYTVQLATRAGTFLNTGQRRAIGDLGVRVASACFGLPAAEQQALRGQLEAFFVYTARLQEARPLRTRLGPVELRGWKTERYTAVEFSRMGEPGRGNWQHWCIAAG</sequence>
<feature type="signal peptide" evidence="1">
    <location>
        <begin position="1"/>
        <end position="22"/>
    </location>
</feature>
<protein>
    <submittedName>
        <fullName evidence="2">Uncharacterized protein</fullName>
    </submittedName>
</protein>
<feature type="chain" id="PRO_5018746287" evidence="1">
    <location>
        <begin position="23"/>
        <end position="184"/>
    </location>
</feature>